<reference evidence="14 15" key="1">
    <citation type="submission" date="2016-11" db="EMBL/GenBank/DDBJ databases">
        <authorList>
            <person name="Jaros S."/>
            <person name="Januszkiewicz K."/>
            <person name="Wedrychowicz H."/>
        </authorList>
    </citation>
    <scope>NUCLEOTIDE SEQUENCE [LARGE SCALE GENOMIC DNA]</scope>
    <source>
        <strain evidence="14 15">DSM 3090</strain>
    </source>
</reference>
<evidence type="ECO:0000256" key="10">
    <source>
        <dbReference type="PIRSR" id="PIRSR610972-1"/>
    </source>
</evidence>
<dbReference type="SFLD" id="SFLDS00003">
    <property type="entry name" value="Haloacid_Dehalogenase"/>
    <property type="match status" value="1"/>
</dbReference>
<feature type="binding site" evidence="11">
    <location>
        <position position="52"/>
    </location>
    <ligand>
        <name>substrate</name>
    </ligand>
</feature>
<keyword evidence="4 12" id="KW-0460">Magnesium</keyword>
<comment type="cofactor">
    <cofactor evidence="12">
        <name>Mg(2+)</name>
        <dbReference type="ChEBI" id="CHEBI:18420"/>
    </cofactor>
    <text evidence="12">Binds 2 magnesium ions per subunit.</text>
</comment>
<dbReference type="InterPro" id="IPR006439">
    <property type="entry name" value="HAD-SF_hydro_IA"/>
</dbReference>
<dbReference type="SFLD" id="SFLDG01135">
    <property type="entry name" value="C1.5.6:_HAD__Beta-PGM__Phospha"/>
    <property type="match status" value="1"/>
</dbReference>
<feature type="binding site" evidence="11">
    <location>
        <begin position="9"/>
        <end position="11"/>
    </location>
    <ligand>
        <name>substrate</name>
    </ligand>
</feature>
<dbReference type="AlphaFoldDB" id="A0A1M6MQY9"/>
<evidence type="ECO:0000256" key="4">
    <source>
        <dbReference type="ARBA" id="ARBA00022842"/>
    </source>
</evidence>
<dbReference type="Pfam" id="PF00702">
    <property type="entry name" value="Hydrolase"/>
    <property type="match status" value="1"/>
</dbReference>
<feature type="binding site" evidence="12">
    <location>
        <position position="170"/>
    </location>
    <ligand>
        <name>Mg(2+)</name>
        <dbReference type="ChEBI" id="CHEBI:18420"/>
    </ligand>
</feature>
<dbReference type="NCBIfam" id="TIGR01990">
    <property type="entry name" value="bPGM"/>
    <property type="match status" value="1"/>
</dbReference>
<dbReference type="GO" id="GO:0005975">
    <property type="term" value="P:carbohydrate metabolic process"/>
    <property type="evidence" value="ECO:0007669"/>
    <property type="project" value="InterPro"/>
</dbReference>
<feature type="site" description="Important for catalytic activity and assists the phosphoryl transfer reaction to Asp8 by balancing charge and orienting the reacting groups" evidence="13">
    <location>
        <position position="145"/>
    </location>
</feature>
<dbReference type="InterPro" id="IPR010972">
    <property type="entry name" value="Beta-PGM"/>
</dbReference>
<feature type="binding site" evidence="12">
    <location>
        <position position="11"/>
    </location>
    <ligand>
        <name>Mg(2+)</name>
        <dbReference type="ChEBI" id="CHEBI:18420"/>
    </ligand>
</feature>
<dbReference type="InterPro" id="IPR023214">
    <property type="entry name" value="HAD_sf"/>
</dbReference>
<evidence type="ECO:0000256" key="9">
    <source>
        <dbReference type="ARBA" id="ARBA00044991"/>
    </source>
</evidence>
<feature type="site" description="Important for catalytic activity and assists the phosphoryl transfer reaction to Asp8 by balancing charge and orienting the reacting groups" evidence="13">
    <location>
        <position position="114"/>
    </location>
</feature>
<dbReference type="Gene3D" id="1.10.150.240">
    <property type="entry name" value="Putative phosphatase, domain 2"/>
    <property type="match status" value="1"/>
</dbReference>
<dbReference type="PANTHER" id="PTHR46193:SF18">
    <property type="entry name" value="HEXITOL PHOSPHATASE B"/>
    <property type="match status" value="1"/>
</dbReference>
<evidence type="ECO:0000256" key="8">
    <source>
        <dbReference type="ARBA" id="ARBA00044968"/>
    </source>
</evidence>
<dbReference type="Proteomes" id="UP000183952">
    <property type="component" value="Unassembled WGS sequence"/>
</dbReference>
<keyword evidence="6" id="KW-0119">Carbohydrate metabolism</keyword>
<dbReference type="GO" id="GO:0008801">
    <property type="term" value="F:beta-phosphoglucomutase activity"/>
    <property type="evidence" value="ECO:0007669"/>
    <property type="project" value="UniProtKB-EC"/>
</dbReference>
<dbReference type="PANTHER" id="PTHR46193">
    <property type="entry name" value="6-PHOSPHOGLUCONATE PHOSPHATASE"/>
    <property type="match status" value="1"/>
</dbReference>
<dbReference type="Gene3D" id="3.40.50.1000">
    <property type="entry name" value="HAD superfamily/HAD-like"/>
    <property type="match status" value="1"/>
</dbReference>
<dbReference type="SUPFAM" id="SSF56784">
    <property type="entry name" value="HAD-like"/>
    <property type="match status" value="1"/>
</dbReference>
<dbReference type="NCBIfam" id="TIGR01509">
    <property type="entry name" value="HAD-SF-IA-v3"/>
    <property type="match status" value="1"/>
</dbReference>
<feature type="binding site" evidence="12">
    <location>
        <position position="169"/>
    </location>
    <ligand>
        <name>Mg(2+)</name>
        <dbReference type="ChEBI" id="CHEBI:18420"/>
    </ligand>
</feature>
<dbReference type="STRING" id="1121331.SAMN02745248_01125"/>
<evidence type="ECO:0000256" key="7">
    <source>
        <dbReference type="ARBA" id="ARBA00044926"/>
    </source>
</evidence>
<organism evidence="14 15">
    <name type="scientific">Hathewaya proteolytica DSM 3090</name>
    <dbReference type="NCBI Taxonomy" id="1121331"/>
    <lineage>
        <taxon>Bacteria</taxon>
        <taxon>Bacillati</taxon>
        <taxon>Bacillota</taxon>
        <taxon>Clostridia</taxon>
        <taxon>Eubacteriales</taxon>
        <taxon>Clostridiaceae</taxon>
        <taxon>Hathewaya</taxon>
    </lineage>
</organism>
<evidence type="ECO:0000256" key="5">
    <source>
        <dbReference type="ARBA" id="ARBA00023235"/>
    </source>
</evidence>
<evidence type="ECO:0000256" key="6">
    <source>
        <dbReference type="ARBA" id="ARBA00023277"/>
    </source>
</evidence>
<evidence type="ECO:0000256" key="2">
    <source>
        <dbReference type="ARBA" id="ARBA00022553"/>
    </source>
</evidence>
<evidence type="ECO:0000256" key="12">
    <source>
        <dbReference type="PIRSR" id="PIRSR610972-3"/>
    </source>
</evidence>
<evidence type="ECO:0000256" key="13">
    <source>
        <dbReference type="PIRSR" id="PIRSR610972-4"/>
    </source>
</evidence>
<feature type="binding site" evidence="11">
    <location>
        <position position="145"/>
    </location>
    <ligand>
        <name>substrate</name>
    </ligand>
</feature>
<keyword evidence="15" id="KW-1185">Reference proteome</keyword>
<evidence type="ECO:0000256" key="11">
    <source>
        <dbReference type="PIRSR" id="PIRSR610972-2"/>
    </source>
</evidence>
<dbReference type="EMBL" id="FRAD01000008">
    <property type="protein sequence ID" value="SHJ85877.1"/>
    <property type="molecule type" value="Genomic_DNA"/>
</dbReference>
<evidence type="ECO:0000256" key="1">
    <source>
        <dbReference type="ARBA" id="ARBA00006171"/>
    </source>
</evidence>
<feature type="active site" description="Nucleophile" evidence="10">
    <location>
        <position position="9"/>
    </location>
</feature>
<dbReference type="InterPro" id="IPR036412">
    <property type="entry name" value="HAD-like_sf"/>
</dbReference>
<comment type="similarity">
    <text evidence="1">Belongs to the HAD-like hydrolase superfamily. CbbY/CbbZ/Gph/YieH family.</text>
</comment>
<feature type="binding site" evidence="11">
    <location>
        <position position="76"/>
    </location>
    <ligand>
        <name>substrate</name>
    </ligand>
</feature>
<accession>A0A1M6MQY9</accession>
<feature type="binding site" evidence="12">
    <location>
        <position position="9"/>
    </location>
    <ligand>
        <name>Mg(2+)</name>
        <dbReference type="ChEBI" id="CHEBI:18420"/>
    </ligand>
</feature>
<name>A0A1M6MQY9_9CLOT</name>
<evidence type="ECO:0000313" key="14">
    <source>
        <dbReference type="EMBL" id="SHJ85877.1"/>
    </source>
</evidence>
<dbReference type="InterPro" id="IPR051600">
    <property type="entry name" value="Beta-PGM-like"/>
</dbReference>
<protein>
    <recommendedName>
        <fullName evidence="9">Beta-phosphoglucomutase</fullName>
        <ecNumber evidence="8">5.4.2.6</ecNumber>
    </recommendedName>
</protein>
<dbReference type="EC" id="5.4.2.6" evidence="8"/>
<sequence length="217" mass="24293">MSIKAIIFDLDGVIVTTDNYHYEAWKMLADEKGVYFDRDINERLRGVSRMESLNIVLENSSRVFSEEEKNEMTERKNNYYKDLIRKLTPEDILPGVIELLRDLKDNNIKVAIGSSSKNAPSILKYIGLTKEFDAVVDGNNISHSKPHPEVFLKCAEALDLKPEECVVVEDAEAGVQAALAAKMKVLAVGFACKCCKNTATICREDLSKTNCSELVNL</sequence>
<keyword evidence="2" id="KW-0597">Phosphoprotein</keyword>
<dbReference type="InterPro" id="IPR023198">
    <property type="entry name" value="PGP-like_dom2"/>
</dbReference>
<dbReference type="InterPro" id="IPR010976">
    <property type="entry name" value="B-phosphoglucomutase_hydrolase"/>
</dbReference>
<feature type="binding site" evidence="11">
    <location>
        <begin position="44"/>
        <end position="49"/>
    </location>
    <ligand>
        <name>substrate</name>
    </ligand>
</feature>
<proteinExistence type="inferred from homology"/>
<dbReference type="NCBIfam" id="TIGR01549">
    <property type="entry name" value="HAD-SF-IA-v1"/>
    <property type="match status" value="1"/>
</dbReference>
<dbReference type="OrthoDB" id="9797743at2"/>
<gene>
    <name evidence="14" type="ORF">SAMN02745248_01125</name>
</gene>
<feature type="binding site" evidence="11">
    <location>
        <position position="25"/>
    </location>
    <ligand>
        <name>substrate</name>
    </ligand>
</feature>
<comment type="catalytic activity">
    <reaction evidence="7">
        <text>beta-D-glucose 1-phosphate = beta-D-glucose 6-phosphate</text>
        <dbReference type="Rhea" id="RHEA:20113"/>
        <dbReference type="ChEBI" id="CHEBI:57684"/>
        <dbReference type="ChEBI" id="CHEBI:58247"/>
        <dbReference type="EC" id="5.4.2.6"/>
    </reaction>
</comment>
<feature type="active site" description="Proton donor/acceptor" evidence="10">
    <location>
        <position position="11"/>
    </location>
</feature>
<keyword evidence="3 12" id="KW-0479">Metal-binding</keyword>
<feature type="binding site" evidence="11">
    <location>
        <begin position="114"/>
        <end position="118"/>
    </location>
    <ligand>
        <name>substrate</name>
    </ligand>
</feature>
<dbReference type="RefSeq" id="WP_072903146.1">
    <property type="nucleotide sequence ID" value="NZ_FRAD01000008.1"/>
</dbReference>
<dbReference type="GO" id="GO:0000287">
    <property type="term" value="F:magnesium ion binding"/>
    <property type="evidence" value="ECO:0007669"/>
    <property type="project" value="InterPro"/>
</dbReference>
<evidence type="ECO:0000256" key="3">
    <source>
        <dbReference type="ARBA" id="ARBA00022723"/>
    </source>
</evidence>
<keyword evidence="5" id="KW-0413">Isomerase</keyword>
<dbReference type="CDD" id="cd02598">
    <property type="entry name" value="HAD_BPGM"/>
    <property type="match status" value="1"/>
</dbReference>
<dbReference type="NCBIfam" id="TIGR02009">
    <property type="entry name" value="PGMB-YQAB-SF"/>
    <property type="match status" value="1"/>
</dbReference>
<dbReference type="SFLD" id="SFLDG01129">
    <property type="entry name" value="C1.5:_HAD__Beta-PGM__Phosphata"/>
    <property type="match status" value="1"/>
</dbReference>
<evidence type="ECO:0000313" key="15">
    <source>
        <dbReference type="Proteomes" id="UP000183952"/>
    </source>
</evidence>